<dbReference type="Proteomes" id="UP000885348">
    <property type="component" value="Unassembled WGS sequence"/>
</dbReference>
<comment type="caution">
    <text evidence="3">The sequence shown here is derived from an EMBL/GenBank/DDBJ whole genome shotgun (WGS) entry which is preliminary data.</text>
</comment>
<dbReference type="EMBL" id="RVVJ01000017">
    <property type="protein sequence ID" value="MML54634.1"/>
    <property type="molecule type" value="Genomic_DNA"/>
</dbReference>
<accession>A0A3R1BUH0</accession>
<evidence type="ECO:0000259" key="2">
    <source>
        <dbReference type="Pfam" id="PF01464"/>
    </source>
</evidence>
<dbReference type="InterPro" id="IPR023346">
    <property type="entry name" value="Lysozyme-like_dom_sf"/>
</dbReference>
<feature type="domain" description="Transglycosylase SLT" evidence="2">
    <location>
        <begin position="39"/>
        <end position="159"/>
    </location>
</feature>
<gene>
    <name evidence="3" type="ORF">D7N80_15170</name>
</gene>
<dbReference type="InterPro" id="IPR008258">
    <property type="entry name" value="Transglycosylase_SLT_dom_1"/>
</dbReference>
<reference evidence="3" key="1">
    <citation type="submission" date="2018-09" db="EMBL/GenBank/DDBJ databases">
        <authorList>
            <person name="Ashton P.M."/>
            <person name="Dallman T."/>
            <person name="Nair S."/>
            <person name="De Pinna E."/>
            <person name="Peters T."/>
            <person name="Grant K."/>
        </authorList>
    </citation>
    <scope>NUCLEOTIDE SEQUENCE [LARGE SCALE GENOMIC DNA]</scope>
    <source>
        <strain evidence="3">598938</strain>
    </source>
</reference>
<feature type="signal peptide" evidence="1">
    <location>
        <begin position="1"/>
        <end position="23"/>
    </location>
</feature>
<dbReference type="Pfam" id="PF01464">
    <property type="entry name" value="SLT"/>
    <property type="match status" value="1"/>
</dbReference>
<dbReference type="Gene3D" id="1.10.530.10">
    <property type="match status" value="1"/>
</dbReference>
<dbReference type="SUPFAM" id="SSF53955">
    <property type="entry name" value="Lysozyme-like"/>
    <property type="match status" value="1"/>
</dbReference>
<dbReference type="AlphaFoldDB" id="A0A3R1BUH0"/>
<dbReference type="CDD" id="cd13400">
    <property type="entry name" value="LT_IagB-like"/>
    <property type="match status" value="1"/>
</dbReference>
<evidence type="ECO:0000256" key="1">
    <source>
        <dbReference type="SAM" id="SignalP"/>
    </source>
</evidence>
<protein>
    <submittedName>
        <fullName evidence="3">Lytic transglycosylase</fullName>
    </submittedName>
</protein>
<keyword evidence="1" id="KW-0732">Signal</keyword>
<feature type="chain" id="PRO_5018758174" evidence="1">
    <location>
        <begin position="24"/>
        <end position="184"/>
    </location>
</feature>
<name>A0A3R1BUH0_SALET</name>
<sequence length="184" mass="20675">MRGYPRRLLPFILLVFLLSPARASVAVTHKTWTSEWNSCFAAAGARYQIEPVLLKSIAAAESSLVPDAVNVNRSKKTGKPVSRDYGLMQINSAHIPRLQKMGVIKEPGELLRKPCLNIQIGAWILAAHFQVCGVSWNCLGSYNAGFRDELNETRERYASRVWRIYRDMKGLCLPDKGGWRCIPS</sequence>
<evidence type="ECO:0000313" key="3">
    <source>
        <dbReference type="EMBL" id="MML54634.1"/>
    </source>
</evidence>
<proteinExistence type="predicted"/>
<organism evidence="3">
    <name type="scientific">Salmonella enterica I</name>
    <dbReference type="NCBI Taxonomy" id="59201"/>
    <lineage>
        <taxon>Bacteria</taxon>
        <taxon>Pseudomonadati</taxon>
        <taxon>Pseudomonadota</taxon>
        <taxon>Gammaproteobacteria</taxon>
        <taxon>Enterobacterales</taxon>
        <taxon>Enterobacteriaceae</taxon>
        <taxon>Salmonella</taxon>
    </lineage>
</organism>